<proteinExistence type="predicted"/>
<gene>
    <name evidence="2" type="ORF">COU08_00905</name>
</gene>
<sequence>MLNIMANGHASENTISIFGGPGLKTPPKSFTSEVALAHNELRSETEEGSKEESITIPLSIQEAALEELGKPLSTLVPTQNGLSIYTVKKGDTLSGIAAEFGISVKTISEANPNVKRGIIYPGQQLKLLPVVGVTHVIQDGETLELIAGLYNVDKEEILAMNSNISLGLAPVDETIIIPGATARKTITAASRLPDLRNYFKVPATGWNQGELHSKNAIDIANRCGTPIYAAAEGLVINVNNAGNWNQGYGNDITIDHPNGTKTHYAHTQKNFVAKGDYVEKGQLIAEMGQTGKATGCHLHFEVEGAKNFLAK</sequence>
<dbReference type="InterPro" id="IPR016047">
    <property type="entry name" value="M23ase_b-sheet_dom"/>
</dbReference>
<dbReference type="SUPFAM" id="SSF51261">
    <property type="entry name" value="Duplicated hybrid motif"/>
    <property type="match status" value="1"/>
</dbReference>
<dbReference type="Pfam" id="PF01551">
    <property type="entry name" value="Peptidase_M23"/>
    <property type="match status" value="1"/>
</dbReference>
<evidence type="ECO:0000313" key="2">
    <source>
        <dbReference type="EMBL" id="PIT92707.1"/>
    </source>
</evidence>
<dbReference type="PROSITE" id="PS51782">
    <property type="entry name" value="LYSM"/>
    <property type="match status" value="2"/>
</dbReference>
<dbReference type="InterPro" id="IPR036779">
    <property type="entry name" value="LysM_dom_sf"/>
</dbReference>
<dbReference type="Pfam" id="PF01476">
    <property type="entry name" value="LysM"/>
    <property type="match status" value="2"/>
</dbReference>
<dbReference type="PANTHER" id="PTHR21666">
    <property type="entry name" value="PEPTIDASE-RELATED"/>
    <property type="match status" value="1"/>
</dbReference>
<dbReference type="PANTHER" id="PTHR21666:SF270">
    <property type="entry name" value="MUREIN HYDROLASE ACTIVATOR ENVC"/>
    <property type="match status" value="1"/>
</dbReference>
<organism evidence="2 3">
    <name type="scientific">Candidatus Harrisonbacteria bacterium CG10_big_fil_rev_8_21_14_0_10_42_17</name>
    <dbReference type="NCBI Taxonomy" id="1974584"/>
    <lineage>
        <taxon>Bacteria</taxon>
        <taxon>Candidatus Harrisoniibacteriota</taxon>
    </lineage>
</organism>
<dbReference type="SUPFAM" id="SSF54106">
    <property type="entry name" value="LysM domain"/>
    <property type="match status" value="2"/>
</dbReference>
<dbReference type="CDD" id="cd00118">
    <property type="entry name" value="LysM"/>
    <property type="match status" value="2"/>
</dbReference>
<evidence type="ECO:0000259" key="1">
    <source>
        <dbReference type="PROSITE" id="PS51782"/>
    </source>
</evidence>
<dbReference type="Proteomes" id="UP000228635">
    <property type="component" value="Unassembled WGS sequence"/>
</dbReference>
<dbReference type="InterPro" id="IPR050570">
    <property type="entry name" value="Cell_wall_metabolism_enzyme"/>
</dbReference>
<feature type="domain" description="LysM" evidence="1">
    <location>
        <begin position="83"/>
        <end position="127"/>
    </location>
</feature>
<comment type="caution">
    <text evidence="2">The sequence shown here is derived from an EMBL/GenBank/DDBJ whole genome shotgun (WGS) entry which is preliminary data.</text>
</comment>
<feature type="domain" description="LysM" evidence="1">
    <location>
        <begin position="133"/>
        <end position="177"/>
    </location>
</feature>
<dbReference type="CDD" id="cd12797">
    <property type="entry name" value="M23_peptidase"/>
    <property type="match status" value="1"/>
</dbReference>
<dbReference type="AlphaFoldDB" id="A0A2M6WIT4"/>
<dbReference type="SMART" id="SM00257">
    <property type="entry name" value="LysM"/>
    <property type="match status" value="2"/>
</dbReference>
<dbReference type="Gene3D" id="3.10.350.10">
    <property type="entry name" value="LysM domain"/>
    <property type="match status" value="2"/>
</dbReference>
<dbReference type="InterPro" id="IPR011055">
    <property type="entry name" value="Dup_hybrid_motif"/>
</dbReference>
<accession>A0A2M6WIT4</accession>
<reference evidence="3" key="1">
    <citation type="submission" date="2017-09" db="EMBL/GenBank/DDBJ databases">
        <title>Depth-based differentiation of microbial function through sediment-hosted aquifers and enrichment of novel symbionts in the deep terrestrial subsurface.</title>
        <authorList>
            <person name="Probst A.J."/>
            <person name="Ladd B."/>
            <person name="Jarett J.K."/>
            <person name="Geller-Mcgrath D.E."/>
            <person name="Sieber C.M.K."/>
            <person name="Emerson J.B."/>
            <person name="Anantharaman K."/>
            <person name="Thomas B.C."/>
            <person name="Malmstrom R."/>
            <person name="Stieglmeier M."/>
            <person name="Klingl A."/>
            <person name="Woyke T."/>
            <person name="Ryan C.M."/>
            <person name="Banfield J.F."/>
        </authorList>
    </citation>
    <scope>NUCLEOTIDE SEQUENCE [LARGE SCALE GENOMIC DNA]</scope>
</reference>
<dbReference type="GO" id="GO:0004222">
    <property type="term" value="F:metalloendopeptidase activity"/>
    <property type="evidence" value="ECO:0007669"/>
    <property type="project" value="TreeGrafter"/>
</dbReference>
<name>A0A2M6WIT4_9BACT</name>
<dbReference type="InterPro" id="IPR018392">
    <property type="entry name" value="LysM"/>
</dbReference>
<dbReference type="Gene3D" id="2.70.70.10">
    <property type="entry name" value="Glucose Permease (Domain IIA)"/>
    <property type="match status" value="1"/>
</dbReference>
<protein>
    <recommendedName>
        <fullName evidence="1">LysM domain-containing protein</fullName>
    </recommendedName>
</protein>
<evidence type="ECO:0000313" key="3">
    <source>
        <dbReference type="Proteomes" id="UP000228635"/>
    </source>
</evidence>
<dbReference type="EMBL" id="PFBA01000012">
    <property type="protein sequence ID" value="PIT92707.1"/>
    <property type="molecule type" value="Genomic_DNA"/>
</dbReference>